<feature type="region of interest" description="Disordered" evidence="1">
    <location>
        <begin position="85"/>
        <end position="130"/>
    </location>
</feature>
<organism evidence="2 3">
    <name type="scientific">Pythium insidiosum</name>
    <name type="common">Pythiosis disease agent</name>
    <dbReference type="NCBI Taxonomy" id="114742"/>
    <lineage>
        <taxon>Eukaryota</taxon>
        <taxon>Sar</taxon>
        <taxon>Stramenopiles</taxon>
        <taxon>Oomycota</taxon>
        <taxon>Peronosporomycetes</taxon>
        <taxon>Pythiales</taxon>
        <taxon>Pythiaceae</taxon>
        <taxon>Pythium</taxon>
    </lineage>
</organism>
<dbReference type="SUPFAM" id="SSF57903">
    <property type="entry name" value="FYVE/PHD zinc finger"/>
    <property type="match status" value="1"/>
</dbReference>
<dbReference type="EMBL" id="JAKCXM010000132">
    <property type="protein sequence ID" value="KAJ0401297.1"/>
    <property type="molecule type" value="Genomic_DNA"/>
</dbReference>
<evidence type="ECO:0008006" key="4">
    <source>
        <dbReference type="Google" id="ProtNLM"/>
    </source>
</evidence>
<reference evidence="2" key="1">
    <citation type="submission" date="2021-12" db="EMBL/GenBank/DDBJ databases">
        <title>Prjna785345.</title>
        <authorList>
            <person name="Rujirawat T."/>
            <person name="Krajaejun T."/>
        </authorList>
    </citation>
    <scope>NUCLEOTIDE SEQUENCE</scope>
    <source>
        <strain evidence="2">Pi057C3</strain>
    </source>
</reference>
<dbReference type="Gene3D" id="3.30.530.20">
    <property type="match status" value="1"/>
</dbReference>
<dbReference type="Proteomes" id="UP001209570">
    <property type="component" value="Unassembled WGS sequence"/>
</dbReference>
<dbReference type="AlphaFoldDB" id="A0AAD5LHH7"/>
<dbReference type="InterPro" id="IPR011011">
    <property type="entry name" value="Znf_FYVE_PHD"/>
</dbReference>
<dbReference type="InterPro" id="IPR023393">
    <property type="entry name" value="START-like_dom_sf"/>
</dbReference>
<feature type="region of interest" description="Disordered" evidence="1">
    <location>
        <begin position="466"/>
        <end position="498"/>
    </location>
</feature>
<accession>A0AAD5LHH7</accession>
<dbReference type="InterPro" id="IPR052727">
    <property type="entry name" value="Rab4/Rab5_effector"/>
</dbReference>
<sequence>MRFQLPDHAFPRLELSDSEQDRLIQEADRVIEDTIAANEAFLARRKQLPSRAWRHVRSKESLHIYRQRLDTSTIDSPELDDVASYSNGSVRDGDSPCSMKSSSHATWRETEVADFTGPQKSPDARRPDPVVPNFLRMASRGSPTSTMSGRWPSSDWWMESHKPSHVPAIVAVGHVEGALDDVLLGTIAHDDAAWRWKSSHINDRLDDARVLAVLRPPSAADPLRFAGVKWFTKEHPAALQHVVKRRDFVVLEAIGRTTDASGQPLGYFVVHSVELPRLPELSDLGILRGRLSICFVVRPSATVPNACEIFARGYSDPRGDMLEAVSVRLVADSLVAAVRVVDFAYIKKLRWLMMKQQDERQQTGGRLYASSQRAAATTCRTCRKSVRRLMNILQGSGSMCHVCREPVCSRCTVTKRVTIDITRESVLQRPFTFCIHCVMQAKTIPARDVALAEVRQEQQPVVLLHQPEPEPDPRRNLMKRANSTASTQRETTRQPAVGGVVLYTGMDPVETSSTGKSVH</sequence>
<keyword evidence="3" id="KW-1185">Reference proteome</keyword>
<dbReference type="Gene3D" id="3.30.40.10">
    <property type="entry name" value="Zinc/RING finger domain, C3HC4 (zinc finger)"/>
    <property type="match status" value="1"/>
</dbReference>
<dbReference type="PANTHER" id="PTHR13510:SF44">
    <property type="entry name" value="RABENOSYN-5"/>
    <property type="match status" value="1"/>
</dbReference>
<protein>
    <recommendedName>
        <fullName evidence="4">FYVE-type domain-containing protein</fullName>
    </recommendedName>
</protein>
<evidence type="ECO:0000313" key="3">
    <source>
        <dbReference type="Proteomes" id="UP001209570"/>
    </source>
</evidence>
<evidence type="ECO:0000256" key="1">
    <source>
        <dbReference type="SAM" id="MobiDB-lite"/>
    </source>
</evidence>
<evidence type="ECO:0000313" key="2">
    <source>
        <dbReference type="EMBL" id="KAJ0401297.1"/>
    </source>
</evidence>
<gene>
    <name evidence="2" type="ORF">P43SY_001828</name>
</gene>
<comment type="caution">
    <text evidence="2">The sequence shown here is derived from an EMBL/GenBank/DDBJ whole genome shotgun (WGS) entry which is preliminary data.</text>
</comment>
<proteinExistence type="predicted"/>
<dbReference type="InterPro" id="IPR013083">
    <property type="entry name" value="Znf_RING/FYVE/PHD"/>
</dbReference>
<name>A0AAD5LHH7_PYTIN</name>
<dbReference type="PANTHER" id="PTHR13510">
    <property type="entry name" value="FYVE-FINGER-CONTAINING RAB5 EFFECTOR PROTEIN RABENOSYN-5-RELATED"/>
    <property type="match status" value="1"/>
</dbReference>